<dbReference type="Proteomes" id="UP000288716">
    <property type="component" value="Unassembled WGS sequence"/>
</dbReference>
<dbReference type="PANTHER" id="PTHR15889">
    <property type="entry name" value="MITOCHONDRIAL RIBOSOMAL PROTEIN L37"/>
    <property type="match status" value="1"/>
</dbReference>
<dbReference type="AlphaFoldDB" id="A0A443SGZ4"/>
<sequence>MRLTNKLLFRYPKYYYWGWGKGEWGEVKHREHQYKVWKRIIKIKSAKPIPVIPAKVPENAVVENPNKFVESDYRVNIDYNKLHPWPYELKAEEGTPNDPKYKQNRAFIFSRKTVIYEGFKGAANFCHAVIESDINSPQIVNELEEDVDVSSALMDVINRRIDWCQNDDGIITKLQKVREFPRIDQVPMNKFGIRPERKEFNTLSTFCDATDLFASRNFGFVDRRKLLWPKASVTFVRDGKLVICNLDNEFLTVSNADTTTSSNDPLLSGNMLFSNEIKSTIEKPIIDIQPCNWEICFDKSHFYDEQLEYAFAPQSRIHTIYLGTHFNHLKKLVDRFLKARAVMMCYGYTVAEARRRFGNPLDFKDLENYKDIPEPITTQCVFINQSKQSVGFAFFQLNTLSFDSDIKNQIWFSGPYDFNEQREEIVRKLIAIHRLGAPRVMQKQRITSVN</sequence>
<dbReference type="EMBL" id="NCKV01002481">
    <property type="protein sequence ID" value="RWS26779.1"/>
    <property type="molecule type" value="Genomic_DNA"/>
</dbReference>
<evidence type="ECO:0000313" key="1">
    <source>
        <dbReference type="EMBL" id="RWS26779.1"/>
    </source>
</evidence>
<dbReference type="InterPro" id="IPR052482">
    <property type="entry name" value="mtLSU_mL37"/>
</dbReference>
<comment type="caution">
    <text evidence="1">The sequence shown here is derived from an EMBL/GenBank/DDBJ whole genome shotgun (WGS) entry which is preliminary data.</text>
</comment>
<name>A0A443SGZ4_9ACAR</name>
<protein>
    <submittedName>
        <fullName evidence="1">Uncharacterized protein</fullName>
    </submittedName>
</protein>
<proteinExistence type="predicted"/>
<gene>
    <name evidence="1" type="ORF">B4U80_00628</name>
</gene>
<organism evidence="1 2">
    <name type="scientific">Leptotrombidium deliense</name>
    <dbReference type="NCBI Taxonomy" id="299467"/>
    <lineage>
        <taxon>Eukaryota</taxon>
        <taxon>Metazoa</taxon>
        <taxon>Ecdysozoa</taxon>
        <taxon>Arthropoda</taxon>
        <taxon>Chelicerata</taxon>
        <taxon>Arachnida</taxon>
        <taxon>Acari</taxon>
        <taxon>Acariformes</taxon>
        <taxon>Trombidiformes</taxon>
        <taxon>Prostigmata</taxon>
        <taxon>Anystina</taxon>
        <taxon>Parasitengona</taxon>
        <taxon>Trombiculoidea</taxon>
        <taxon>Trombiculidae</taxon>
        <taxon>Leptotrombidium</taxon>
    </lineage>
</organism>
<keyword evidence="2" id="KW-1185">Reference proteome</keyword>
<dbReference type="OrthoDB" id="5835618at2759"/>
<evidence type="ECO:0000313" key="2">
    <source>
        <dbReference type="Proteomes" id="UP000288716"/>
    </source>
</evidence>
<dbReference type="STRING" id="299467.A0A443SGZ4"/>
<dbReference type="GO" id="GO:0005739">
    <property type="term" value="C:mitochondrion"/>
    <property type="evidence" value="ECO:0007669"/>
    <property type="project" value="TreeGrafter"/>
</dbReference>
<dbReference type="PANTHER" id="PTHR15889:SF2">
    <property type="entry name" value="LARGE RIBOSOMAL SUBUNIT PROTEIN ML37"/>
    <property type="match status" value="1"/>
</dbReference>
<dbReference type="VEuPathDB" id="VectorBase:LDEU005261"/>
<accession>A0A443SGZ4</accession>
<reference evidence="1 2" key="1">
    <citation type="journal article" date="2018" name="Gigascience">
        <title>Genomes of trombidid mites reveal novel predicted allergens and laterally-transferred genes associated with secondary metabolism.</title>
        <authorList>
            <person name="Dong X."/>
            <person name="Chaisiri K."/>
            <person name="Xia D."/>
            <person name="Armstrong S.D."/>
            <person name="Fang Y."/>
            <person name="Donnelly M.J."/>
            <person name="Kadowaki T."/>
            <person name="McGarry J.W."/>
            <person name="Darby A.C."/>
            <person name="Makepeace B.L."/>
        </authorList>
    </citation>
    <scope>NUCLEOTIDE SEQUENCE [LARGE SCALE GENOMIC DNA]</scope>
    <source>
        <strain evidence="1">UoL-UT</strain>
    </source>
</reference>